<dbReference type="AlphaFoldDB" id="A0A133KGI5"/>
<proteinExistence type="predicted"/>
<protein>
    <submittedName>
        <fullName evidence="1">Uncharacterized protein</fullName>
    </submittedName>
</protein>
<reference evidence="2 4" key="1">
    <citation type="submission" date="2016-01" db="EMBL/GenBank/DDBJ databases">
        <title>Genome Sequences of Twelve Sporeforming Bacillus Species Isolated from Foods.</title>
        <authorList>
            <person name="Berendsen E.M."/>
            <person name="Wells-Bennik M.H."/>
            <person name="Krawcyk A.O."/>
            <person name="De Jong A."/>
            <person name="Holsappel S."/>
            <person name="Eijlander R.T."/>
            <person name="Kuipers O.P."/>
        </authorList>
    </citation>
    <scope>NUCLEOTIDE SEQUENCE [LARGE SCALE GENOMIC DNA]</scope>
    <source>
        <strain evidence="2 4">B4099</strain>
    </source>
</reference>
<accession>A0A133KGI5</accession>
<evidence type="ECO:0000313" key="1">
    <source>
        <dbReference type="EMBL" id="KWZ78703.1"/>
    </source>
</evidence>
<name>A0A133KGI5_HEYCO</name>
<evidence type="ECO:0000313" key="2">
    <source>
        <dbReference type="EMBL" id="KYC73232.1"/>
    </source>
</evidence>
<dbReference type="EMBL" id="LRPN01000137">
    <property type="protein sequence ID" value="KWZ78703.1"/>
    <property type="molecule type" value="Genomic_DNA"/>
</dbReference>
<dbReference type="EMBL" id="LQYI01000009">
    <property type="protein sequence ID" value="KYC73232.1"/>
    <property type="molecule type" value="Genomic_DNA"/>
</dbReference>
<gene>
    <name evidence="2" type="ORF">B4099_1956</name>
    <name evidence="1" type="ORF">HMPREF3213_02889</name>
</gene>
<dbReference type="Proteomes" id="UP000070376">
    <property type="component" value="Unassembled WGS sequence"/>
</dbReference>
<dbReference type="Proteomes" id="UP000075304">
    <property type="component" value="Unassembled WGS sequence"/>
</dbReference>
<dbReference type="PATRIC" id="fig|1398.22.peg.2893"/>
<evidence type="ECO:0000313" key="4">
    <source>
        <dbReference type="Proteomes" id="UP000075304"/>
    </source>
</evidence>
<reference evidence="3" key="3">
    <citation type="submission" date="2016-01" db="EMBL/GenBank/DDBJ databases">
        <authorList>
            <person name="Mitreva M."/>
            <person name="Pepin K.H."/>
            <person name="Mihindukulasuriya K.A."/>
            <person name="Fulton R."/>
            <person name="Fronick C."/>
            <person name="O'Laughlin M."/>
            <person name="Miner T."/>
            <person name="Herter B."/>
            <person name="Rosa B.A."/>
            <person name="Cordes M."/>
            <person name="Tomlinson C."/>
            <person name="Wollam A."/>
            <person name="Palsikar V.B."/>
            <person name="Mardis E.R."/>
            <person name="Wilson R.K."/>
        </authorList>
    </citation>
    <scope>NUCLEOTIDE SEQUENCE [LARGE SCALE GENOMIC DNA]</scope>
    <source>
        <strain evidence="3">GED7749B</strain>
    </source>
</reference>
<sequence>MKLVFDFRDRGDIIDLSGSFLVLVQINYTRGPGHLFILSFYFTFVF</sequence>
<comment type="caution">
    <text evidence="1">The sequence shown here is derived from an EMBL/GenBank/DDBJ whole genome shotgun (WGS) entry which is preliminary data.</text>
</comment>
<organism evidence="1 3">
    <name type="scientific">Heyndrickxia coagulans</name>
    <name type="common">Weizmannia coagulans</name>
    <dbReference type="NCBI Taxonomy" id="1398"/>
    <lineage>
        <taxon>Bacteria</taxon>
        <taxon>Bacillati</taxon>
        <taxon>Bacillota</taxon>
        <taxon>Bacilli</taxon>
        <taxon>Bacillales</taxon>
        <taxon>Bacillaceae</taxon>
        <taxon>Heyndrickxia</taxon>
    </lineage>
</organism>
<evidence type="ECO:0000313" key="3">
    <source>
        <dbReference type="Proteomes" id="UP000070376"/>
    </source>
</evidence>
<reference evidence="1" key="2">
    <citation type="submission" date="2016-01" db="EMBL/GenBank/DDBJ databases">
        <authorList>
            <person name="Oliw E.H."/>
        </authorList>
    </citation>
    <scope>NUCLEOTIDE SEQUENCE [LARGE SCALE GENOMIC DNA]</scope>
    <source>
        <strain evidence="1">GED7749B</strain>
    </source>
</reference>